<name>A0ABV6VGK4_9ACTN</name>
<dbReference type="Pfam" id="PF12679">
    <property type="entry name" value="ABC2_membrane_2"/>
    <property type="match status" value="1"/>
</dbReference>
<evidence type="ECO:0000313" key="2">
    <source>
        <dbReference type="Proteomes" id="UP001592582"/>
    </source>
</evidence>
<dbReference type="PANTHER" id="PTHR43471:SF1">
    <property type="entry name" value="ABC TRANSPORTER PERMEASE PROTEIN NOSY-RELATED"/>
    <property type="match status" value="1"/>
</dbReference>
<dbReference type="Proteomes" id="UP001592582">
    <property type="component" value="Unassembled WGS sequence"/>
</dbReference>
<dbReference type="PANTHER" id="PTHR43471">
    <property type="entry name" value="ABC TRANSPORTER PERMEASE"/>
    <property type="match status" value="1"/>
</dbReference>
<dbReference type="EMBL" id="JBHEZX010000013">
    <property type="protein sequence ID" value="MFC1412885.1"/>
    <property type="molecule type" value="Genomic_DNA"/>
</dbReference>
<accession>A0ABV6VGK4</accession>
<keyword evidence="2" id="KW-1185">Reference proteome</keyword>
<organism evidence="1 2">
    <name type="scientific">Streptacidiphilus alkalitolerans</name>
    <dbReference type="NCBI Taxonomy" id="3342712"/>
    <lineage>
        <taxon>Bacteria</taxon>
        <taxon>Bacillati</taxon>
        <taxon>Actinomycetota</taxon>
        <taxon>Actinomycetes</taxon>
        <taxon>Kitasatosporales</taxon>
        <taxon>Streptomycetaceae</taxon>
        <taxon>Streptacidiphilus</taxon>
    </lineage>
</organism>
<protein>
    <submittedName>
        <fullName evidence="1">ABC transporter permease subunit</fullName>
    </submittedName>
</protein>
<sequence>MSSPTRAGAARVGAVVRKELTEFRRNRFILSTMALFPVVFLISPTITILASRAAADSPQLDRQVGVSLMFLMLIPVFVPTTIAASSVVGEREQGTLEPVLTTPIRREELLIGKALAILAPAVGLSYLVFGVFLGIVGLGADPVIATAVWHAPQLVAEVFYIPLLAAWAIWVGLAVSTKAGDTRVAQQLSTLASLPPIALIALMSFQVVRPTLAVALLFAGLLLVVDCAAYLVVARLFDRERLVTGARTRTDAPHQRVASFRRS</sequence>
<evidence type="ECO:0000313" key="1">
    <source>
        <dbReference type="EMBL" id="MFC1412885.1"/>
    </source>
</evidence>
<gene>
    <name evidence="1" type="ORF">ACEZDG_26830</name>
</gene>
<reference evidence="1 2" key="1">
    <citation type="submission" date="2024-09" db="EMBL/GenBank/DDBJ databases">
        <authorList>
            <person name="Lee S.D."/>
        </authorList>
    </citation>
    <scope>NUCLEOTIDE SEQUENCE [LARGE SCALE GENOMIC DNA]</scope>
    <source>
        <strain evidence="1 2">N1-1</strain>
    </source>
</reference>
<proteinExistence type="predicted"/>
<comment type="caution">
    <text evidence="1">The sequence shown here is derived from an EMBL/GenBank/DDBJ whole genome shotgun (WGS) entry which is preliminary data.</text>
</comment>